<keyword evidence="2" id="KW-1133">Transmembrane helix</keyword>
<keyword evidence="4" id="KW-1185">Reference proteome</keyword>
<dbReference type="Proteomes" id="UP000027138">
    <property type="component" value="Unassembled WGS sequence"/>
</dbReference>
<protein>
    <submittedName>
        <fullName evidence="3">Uncharacterized protein</fullName>
    </submittedName>
</protein>
<reference evidence="3 4" key="1">
    <citation type="journal article" date="2014" name="PLoS ONE">
        <title>Global Analysis of Gene Expression Profiles in Physic Nut (Jatropha curcas L.) Seedlings Exposed to Salt Stress.</title>
        <authorList>
            <person name="Zhang L."/>
            <person name="Zhang C."/>
            <person name="Wu P."/>
            <person name="Chen Y."/>
            <person name="Li M."/>
            <person name="Jiang H."/>
            <person name="Wu G."/>
        </authorList>
    </citation>
    <scope>NUCLEOTIDE SEQUENCE [LARGE SCALE GENOMIC DNA]</scope>
    <source>
        <strain evidence="4">cv. GZQX0401</strain>
        <tissue evidence="3">Young leaves</tissue>
    </source>
</reference>
<sequence>MGYVIVVSLPLILFILIVALACYLVGRNLGRREAARLPQYYGPPAPPLQPQSSPGNKPSQSN</sequence>
<accession>A0A067JYT9</accession>
<organism evidence="3 4">
    <name type="scientific">Jatropha curcas</name>
    <name type="common">Barbados nut</name>
    <dbReference type="NCBI Taxonomy" id="180498"/>
    <lineage>
        <taxon>Eukaryota</taxon>
        <taxon>Viridiplantae</taxon>
        <taxon>Streptophyta</taxon>
        <taxon>Embryophyta</taxon>
        <taxon>Tracheophyta</taxon>
        <taxon>Spermatophyta</taxon>
        <taxon>Magnoliopsida</taxon>
        <taxon>eudicotyledons</taxon>
        <taxon>Gunneridae</taxon>
        <taxon>Pentapetalae</taxon>
        <taxon>rosids</taxon>
        <taxon>fabids</taxon>
        <taxon>Malpighiales</taxon>
        <taxon>Euphorbiaceae</taxon>
        <taxon>Crotonoideae</taxon>
        <taxon>Jatropheae</taxon>
        <taxon>Jatropha</taxon>
    </lineage>
</organism>
<keyword evidence="2" id="KW-0472">Membrane</keyword>
<evidence type="ECO:0000313" key="3">
    <source>
        <dbReference type="EMBL" id="KDP29131.1"/>
    </source>
</evidence>
<name>A0A067JYT9_JATCU</name>
<proteinExistence type="predicted"/>
<feature type="region of interest" description="Disordered" evidence="1">
    <location>
        <begin position="40"/>
        <end position="62"/>
    </location>
</feature>
<evidence type="ECO:0000256" key="1">
    <source>
        <dbReference type="SAM" id="MobiDB-lite"/>
    </source>
</evidence>
<gene>
    <name evidence="3" type="ORF">JCGZ_16520</name>
</gene>
<dbReference type="AlphaFoldDB" id="A0A067JYT9"/>
<keyword evidence="2" id="KW-0812">Transmembrane</keyword>
<evidence type="ECO:0000313" key="4">
    <source>
        <dbReference type="Proteomes" id="UP000027138"/>
    </source>
</evidence>
<feature type="transmembrane region" description="Helical" evidence="2">
    <location>
        <begin position="6"/>
        <end position="26"/>
    </location>
</feature>
<dbReference type="OrthoDB" id="767900at2759"/>
<dbReference type="EMBL" id="KK914761">
    <property type="protein sequence ID" value="KDP29131.1"/>
    <property type="molecule type" value="Genomic_DNA"/>
</dbReference>
<evidence type="ECO:0000256" key="2">
    <source>
        <dbReference type="SAM" id="Phobius"/>
    </source>
</evidence>